<dbReference type="EC" id="3.1.13.5" evidence="6"/>
<dbReference type="SMART" id="SM00341">
    <property type="entry name" value="HRDC"/>
    <property type="match status" value="1"/>
</dbReference>
<dbReference type="InterPro" id="IPR002121">
    <property type="entry name" value="HRDC_dom"/>
</dbReference>
<dbReference type="GO" id="GO:0042780">
    <property type="term" value="P:tRNA 3'-end processing"/>
    <property type="evidence" value="ECO:0007669"/>
    <property type="project" value="UniProtKB-UniRule"/>
</dbReference>
<keyword evidence="5 6" id="KW-0269">Exonuclease</keyword>
<reference evidence="8 9" key="1">
    <citation type="submission" date="2018-06" db="EMBL/GenBank/DDBJ databases">
        <authorList>
            <consortium name="Pathogen Informatics"/>
            <person name="Doyle S."/>
        </authorList>
    </citation>
    <scope>NUCLEOTIDE SEQUENCE [LARGE SCALE GENOMIC DNA]</scope>
    <source>
        <strain evidence="8 9">NCTC5908</strain>
    </source>
</reference>
<dbReference type="Proteomes" id="UP000253728">
    <property type="component" value="Unassembled WGS sequence"/>
</dbReference>
<dbReference type="HAMAP" id="MF_01899">
    <property type="entry name" value="RNase_D"/>
    <property type="match status" value="1"/>
</dbReference>
<dbReference type="GO" id="GO:0008408">
    <property type="term" value="F:3'-5' exonuclease activity"/>
    <property type="evidence" value="ECO:0007669"/>
    <property type="project" value="InterPro"/>
</dbReference>
<dbReference type="GO" id="GO:0000166">
    <property type="term" value="F:nucleotide binding"/>
    <property type="evidence" value="ECO:0007669"/>
    <property type="project" value="InterPro"/>
</dbReference>
<keyword evidence="1 6" id="KW-0963">Cytoplasm</keyword>
<dbReference type="InterPro" id="IPR036397">
    <property type="entry name" value="RNaseH_sf"/>
</dbReference>
<dbReference type="PROSITE" id="PS50967">
    <property type="entry name" value="HRDC"/>
    <property type="match status" value="1"/>
</dbReference>
<comment type="function">
    <text evidence="6">Exonuclease involved in the 3' processing of various precursor tRNAs. Initiates hydrolysis at the 3'-terminus of an RNA molecule and releases 5'-mononucleotides.</text>
</comment>
<organism evidence="8 9">
    <name type="scientific">Aggregatibacter aphrophilus</name>
    <name type="common">Haemophilus aphrophilus</name>
    <dbReference type="NCBI Taxonomy" id="732"/>
    <lineage>
        <taxon>Bacteria</taxon>
        <taxon>Pseudomonadati</taxon>
        <taxon>Pseudomonadota</taxon>
        <taxon>Gammaproteobacteria</taxon>
        <taxon>Pasteurellales</taxon>
        <taxon>Pasteurellaceae</taxon>
        <taxon>Aggregatibacter</taxon>
    </lineage>
</organism>
<proteinExistence type="inferred from homology"/>
<dbReference type="PANTHER" id="PTHR47649">
    <property type="entry name" value="RIBONUCLEASE D"/>
    <property type="match status" value="1"/>
</dbReference>
<dbReference type="InterPro" id="IPR051086">
    <property type="entry name" value="RNase_D-like"/>
</dbReference>
<dbReference type="GO" id="GO:0003676">
    <property type="term" value="F:nucleic acid binding"/>
    <property type="evidence" value="ECO:0007669"/>
    <property type="project" value="InterPro"/>
</dbReference>
<evidence type="ECO:0000256" key="1">
    <source>
        <dbReference type="ARBA" id="ARBA00022490"/>
    </source>
</evidence>
<evidence type="ECO:0000256" key="3">
    <source>
        <dbReference type="ARBA" id="ARBA00022722"/>
    </source>
</evidence>
<evidence type="ECO:0000256" key="2">
    <source>
        <dbReference type="ARBA" id="ARBA00022694"/>
    </source>
</evidence>
<evidence type="ECO:0000313" key="8">
    <source>
        <dbReference type="EMBL" id="SSY92741.1"/>
    </source>
</evidence>
<dbReference type="InterPro" id="IPR048579">
    <property type="entry name" value="RNAseD_HRDC_C"/>
</dbReference>
<dbReference type="InterPro" id="IPR006292">
    <property type="entry name" value="RNase_D"/>
</dbReference>
<dbReference type="InterPro" id="IPR044876">
    <property type="entry name" value="HRDC_dom_sf"/>
</dbReference>
<comment type="catalytic activity">
    <reaction evidence="6">
        <text>Exonucleolytic cleavage that removes extra residues from the 3'-terminus of tRNA to produce 5'-mononucleotides.</text>
        <dbReference type="EC" id="3.1.13.5"/>
    </reaction>
</comment>
<comment type="similarity">
    <text evidence="6">Belongs to the RNase D family.</text>
</comment>
<evidence type="ECO:0000256" key="4">
    <source>
        <dbReference type="ARBA" id="ARBA00022801"/>
    </source>
</evidence>
<dbReference type="InterPro" id="IPR002562">
    <property type="entry name" value="3'-5'_exonuclease_dom"/>
</dbReference>
<keyword evidence="3 6" id="KW-0540">Nuclease</keyword>
<dbReference type="PANTHER" id="PTHR47649:SF1">
    <property type="entry name" value="RIBONUCLEASE D"/>
    <property type="match status" value="1"/>
</dbReference>
<dbReference type="CDD" id="cd06142">
    <property type="entry name" value="RNaseD_exo"/>
    <property type="match status" value="1"/>
</dbReference>
<dbReference type="Gene3D" id="3.30.420.10">
    <property type="entry name" value="Ribonuclease H-like superfamily/Ribonuclease H"/>
    <property type="match status" value="1"/>
</dbReference>
<name>A0A336N1T2_AGGAP</name>
<feature type="domain" description="HRDC" evidence="7">
    <location>
        <begin position="231"/>
        <end position="310"/>
    </location>
</feature>
<evidence type="ECO:0000256" key="5">
    <source>
        <dbReference type="ARBA" id="ARBA00022839"/>
    </source>
</evidence>
<dbReference type="SUPFAM" id="SSF53098">
    <property type="entry name" value="Ribonuclease H-like"/>
    <property type="match status" value="1"/>
</dbReference>
<dbReference type="STRING" id="732.ADJ80_09185"/>
<dbReference type="AlphaFoldDB" id="A0A336N1T2"/>
<dbReference type="SUPFAM" id="SSF47819">
    <property type="entry name" value="HRDC-like"/>
    <property type="match status" value="2"/>
</dbReference>
<evidence type="ECO:0000259" key="7">
    <source>
        <dbReference type="PROSITE" id="PS50967"/>
    </source>
</evidence>
<evidence type="ECO:0000256" key="6">
    <source>
        <dbReference type="HAMAP-Rule" id="MF_01899"/>
    </source>
</evidence>
<accession>A0A336N1T2</accession>
<sequence>MSNILSFISMTYQIKECKNAPHFKLITEDESLAEVCALAGQQSAVALDTEFVRTRTFYPKLGLIQLYAGDEVALIDPTTIQDFSPFIALLADERVTKVLHASGEDLEVFQHYFQQLPQPMCDTQVMANFLGFANSPGFATLVQHYFQIEIDKGASRTDWLARPLSDTQLQYAAADVWYLLPLYQQMQAQLAQTEWQSAVENECEFLLNKRAHSARDPEEAYFAIPNAWKLNSLELMRLKLLAKWRMQEAMRRDLALNFVVHAENLWTVAKHDPKSTSVLLDLGLSTAEVRIHGKKLLQLLEQVKRIDPKDYPPTIQRLMDDPRYKAALKTLQQELTKITPENLPKELIAGRRGLESLMKWHWRKEADNEPPELLNGWRRPFGEKLLSALKAFDA</sequence>
<comment type="subcellular location">
    <subcellularLocation>
        <location evidence="6">Cytoplasm</location>
    </subcellularLocation>
</comment>
<comment type="cofactor">
    <cofactor evidence="6">
        <name>a divalent metal cation</name>
        <dbReference type="ChEBI" id="CHEBI:60240"/>
    </cofactor>
</comment>
<dbReference type="GO" id="GO:0005737">
    <property type="term" value="C:cytoplasm"/>
    <property type="evidence" value="ECO:0007669"/>
    <property type="project" value="UniProtKB-SubCell"/>
</dbReference>
<keyword evidence="4 6" id="KW-0378">Hydrolase</keyword>
<evidence type="ECO:0000313" key="9">
    <source>
        <dbReference type="Proteomes" id="UP000253728"/>
    </source>
</evidence>
<dbReference type="EMBL" id="UFSP01000001">
    <property type="protein sequence ID" value="SSY92741.1"/>
    <property type="molecule type" value="Genomic_DNA"/>
</dbReference>
<protein>
    <recommendedName>
        <fullName evidence="6">Ribonuclease D</fullName>
        <shortName evidence="6">RNase D</shortName>
        <ecNumber evidence="6">3.1.13.5</ecNumber>
    </recommendedName>
</protein>
<dbReference type="GO" id="GO:0033890">
    <property type="term" value="F:ribonuclease D activity"/>
    <property type="evidence" value="ECO:0007669"/>
    <property type="project" value="UniProtKB-UniRule"/>
</dbReference>
<gene>
    <name evidence="6 8" type="primary">rnd</name>
    <name evidence="8" type="ORF">NCTC5908_00072</name>
</gene>
<dbReference type="Pfam" id="PF21293">
    <property type="entry name" value="RNAseD_HRDC_C"/>
    <property type="match status" value="1"/>
</dbReference>
<dbReference type="InterPro" id="IPR010997">
    <property type="entry name" value="HRDC-like_sf"/>
</dbReference>
<keyword evidence="2 6" id="KW-0819">tRNA processing</keyword>
<dbReference type="SMART" id="SM00474">
    <property type="entry name" value="35EXOc"/>
    <property type="match status" value="1"/>
</dbReference>
<dbReference type="Pfam" id="PF01612">
    <property type="entry name" value="DNA_pol_A_exo1"/>
    <property type="match status" value="1"/>
</dbReference>
<dbReference type="Gene3D" id="1.10.150.80">
    <property type="entry name" value="HRDC domain"/>
    <property type="match status" value="2"/>
</dbReference>
<dbReference type="Pfam" id="PF00570">
    <property type="entry name" value="HRDC"/>
    <property type="match status" value="1"/>
</dbReference>
<dbReference type="NCBIfam" id="TIGR01388">
    <property type="entry name" value="rnd"/>
    <property type="match status" value="1"/>
</dbReference>
<dbReference type="InterPro" id="IPR012337">
    <property type="entry name" value="RNaseH-like_sf"/>
</dbReference>